<keyword evidence="2" id="KW-0479">Metal-binding</keyword>
<organism evidence="7 8">
    <name type="scientific">Parvularcula marina</name>
    <dbReference type="NCBI Taxonomy" id="2292771"/>
    <lineage>
        <taxon>Bacteria</taxon>
        <taxon>Pseudomonadati</taxon>
        <taxon>Pseudomonadota</taxon>
        <taxon>Alphaproteobacteria</taxon>
        <taxon>Parvularculales</taxon>
        <taxon>Parvularculaceae</taxon>
        <taxon>Parvularcula</taxon>
    </lineage>
</organism>
<comment type="caution">
    <text evidence="7">The sequence shown here is derived from an EMBL/GenBank/DDBJ whole genome shotgun (WGS) entry which is preliminary data.</text>
</comment>
<dbReference type="RefSeq" id="WP_116392879.1">
    <property type="nucleotide sequence ID" value="NZ_QUQO01000001.1"/>
</dbReference>
<evidence type="ECO:0000256" key="4">
    <source>
        <dbReference type="ARBA" id="ARBA00022837"/>
    </source>
</evidence>
<dbReference type="GO" id="GO:0004065">
    <property type="term" value="F:arylsulfatase activity"/>
    <property type="evidence" value="ECO:0007669"/>
    <property type="project" value="TreeGrafter"/>
</dbReference>
<dbReference type="PANTHER" id="PTHR42693:SF33">
    <property type="entry name" value="ARYLSULFATASE"/>
    <property type="match status" value="1"/>
</dbReference>
<keyword evidence="3" id="KW-0378">Hydrolase</keyword>
<sequence>MQPEWRTAYAMSFSASLILHAKPPSVLPNETTKLGNAPVSDSSKRYPSRRETLGGMAAFGSAAAAIGAEKSQAASGPKQNETAFKGKVGETFDESTPDYLPHRKKDPSQPNIVAIMVDDVGYSDFGCYGSEIRTPAIDRLSTNGLQFTNFRTTGVCSATRACFLTGLNNHSAGIGWLTYEDSGYPGYRGRLASNAPTIAEALNDAGYRSYLSGKWHVNSAESSTSAGPFENWPAQRGFHRSFWFQGHSTDFFRPMNFFEGNESITVGEDFYATHDISGKALGYVKDHMAVQPDAPFFLYIAHPATHSPLQAPAGSIARQRGRYDRGWDIIREERFNLQKELGIIPAGTKLPDPNPGILPWSELEPERQRLYARYMEIYAAMVEEIDATIGELQVTLDELGILDNTIIVLFSDNGGSPDGGLLGSANLLSGRIGGMSLEQCLDMFDDIGGPDSYPMYPAGWAAASNTPYRLYKHDSHLGGVADPLIVHWPKRTASEEKLRPHYLHTIDLYPTLLEAAGVQPLETIRGMKAKPLHGRSALATLKDADSPEIRTEQHFEMEGSRALYSDSWRLVSKSRDPHAADGWELFNVTEDINETNDLSGKHPEIAARLVERWEELARKYDVFPIDSRSGRRKSMAAFLSGGTRSEWVFHPPVSVLLPEAAPELIGRSNNIEFSITPYEAQDEGVLFAYGNMFCGRVLYIRDGTLFHELALRPHSIIDSVSIPEGTQHITIIQHLTKRPWKGRYDILFDGKRAYRQHHDRLLFSRAMQGLQIGANHGVPVSSSYQHAFAYSGTIRQARFHLDTTPYTEKEIEYLLKPPFTSGR</sequence>
<evidence type="ECO:0000256" key="5">
    <source>
        <dbReference type="SAM" id="MobiDB-lite"/>
    </source>
</evidence>
<dbReference type="InterPro" id="IPR017850">
    <property type="entry name" value="Alkaline_phosphatase_core_sf"/>
</dbReference>
<dbReference type="InParanoid" id="A0A371RLB2"/>
<dbReference type="InterPro" id="IPR024607">
    <property type="entry name" value="Sulfatase_CS"/>
</dbReference>
<dbReference type="OrthoDB" id="9803751at2"/>
<dbReference type="PROSITE" id="PS00149">
    <property type="entry name" value="SULFATASE_2"/>
    <property type="match status" value="1"/>
</dbReference>
<accession>A0A371RLB2</accession>
<dbReference type="Pfam" id="PF00884">
    <property type="entry name" value="Sulfatase"/>
    <property type="match status" value="1"/>
</dbReference>
<dbReference type="Gene3D" id="3.30.1120.10">
    <property type="match status" value="1"/>
</dbReference>
<keyword evidence="8" id="KW-1185">Reference proteome</keyword>
<dbReference type="SUPFAM" id="SSF53649">
    <property type="entry name" value="Alkaline phosphatase-like"/>
    <property type="match status" value="1"/>
</dbReference>
<proteinExistence type="inferred from homology"/>
<dbReference type="GO" id="GO:0046872">
    <property type="term" value="F:metal ion binding"/>
    <property type="evidence" value="ECO:0007669"/>
    <property type="project" value="UniProtKB-KW"/>
</dbReference>
<name>A0A371RLB2_9PROT</name>
<comment type="similarity">
    <text evidence="1">Belongs to the sulfatase family.</text>
</comment>
<evidence type="ECO:0000256" key="1">
    <source>
        <dbReference type="ARBA" id="ARBA00008779"/>
    </source>
</evidence>
<dbReference type="EMBL" id="QUQO01000001">
    <property type="protein sequence ID" value="RFB06245.1"/>
    <property type="molecule type" value="Genomic_DNA"/>
</dbReference>
<feature type="domain" description="Sulfatase N-terminal" evidence="6">
    <location>
        <begin position="110"/>
        <end position="518"/>
    </location>
</feature>
<dbReference type="AlphaFoldDB" id="A0A371RLB2"/>
<dbReference type="InterPro" id="IPR050738">
    <property type="entry name" value="Sulfatase"/>
</dbReference>
<dbReference type="FunCoup" id="A0A371RLB2">
    <property type="interactions" value="160"/>
</dbReference>
<reference evidence="7 8" key="1">
    <citation type="submission" date="2018-08" db="EMBL/GenBank/DDBJ databases">
        <title>Parvularcula sp. SM1705, isolated from surface water of the South Sea China.</title>
        <authorList>
            <person name="Sun L."/>
        </authorList>
    </citation>
    <scope>NUCLEOTIDE SEQUENCE [LARGE SCALE GENOMIC DNA]</scope>
    <source>
        <strain evidence="7 8">SM1705</strain>
    </source>
</reference>
<dbReference type="InterPro" id="IPR000917">
    <property type="entry name" value="Sulfatase_N"/>
</dbReference>
<evidence type="ECO:0000313" key="7">
    <source>
        <dbReference type="EMBL" id="RFB06245.1"/>
    </source>
</evidence>
<dbReference type="Proteomes" id="UP000264589">
    <property type="component" value="Unassembled WGS sequence"/>
</dbReference>
<evidence type="ECO:0000256" key="3">
    <source>
        <dbReference type="ARBA" id="ARBA00022801"/>
    </source>
</evidence>
<dbReference type="PANTHER" id="PTHR42693">
    <property type="entry name" value="ARYLSULFATASE FAMILY MEMBER"/>
    <property type="match status" value="1"/>
</dbReference>
<gene>
    <name evidence="7" type="ORF">DX908_13800</name>
</gene>
<feature type="region of interest" description="Disordered" evidence="5">
    <location>
        <begin position="70"/>
        <end position="107"/>
    </location>
</feature>
<dbReference type="Gene3D" id="3.40.720.10">
    <property type="entry name" value="Alkaline Phosphatase, subunit A"/>
    <property type="match status" value="1"/>
</dbReference>
<evidence type="ECO:0000259" key="6">
    <source>
        <dbReference type="Pfam" id="PF00884"/>
    </source>
</evidence>
<keyword evidence="4" id="KW-0106">Calcium</keyword>
<evidence type="ECO:0000313" key="8">
    <source>
        <dbReference type="Proteomes" id="UP000264589"/>
    </source>
</evidence>
<dbReference type="CDD" id="cd16025">
    <property type="entry name" value="PAS_like"/>
    <property type="match status" value="1"/>
</dbReference>
<protein>
    <submittedName>
        <fullName evidence="7">Arylsulfatase</fullName>
    </submittedName>
</protein>
<evidence type="ECO:0000256" key="2">
    <source>
        <dbReference type="ARBA" id="ARBA00022723"/>
    </source>
</evidence>